<dbReference type="OrthoDB" id="67979at2"/>
<evidence type="ECO:0000256" key="3">
    <source>
        <dbReference type="ARBA" id="ARBA00023172"/>
    </source>
</evidence>
<keyword evidence="6" id="KW-1185">Reference proteome</keyword>
<organism evidence="5 6">
    <name type="scientific">Sphingobium herbicidovorans (strain ATCC 700291 / DSM 11019 / CCUG 56400 / KCTC 2939 / LMG 18315 / NBRC 16415 / MH)</name>
    <name type="common">Sphingomonas herbicidovorans</name>
    <dbReference type="NCBI Taxonomy" id="1219045"/>
    <lineage>
        <taxon>Bacteria</taxon>
        <taxon>Pseudomonadati</taxon>
        <taxon>Pseudomonadota</taxon>
        <taxon>Alphaproteobacteria</taxon>
        <taxon>Sphingomonadales</taxon>
        <taxon>Sphingomonadaceae</taxon>
        <taxon>Sphingobium</taxon>
    </lineage>
</organism>
<dbReference type="GO" id="GO:0006310">
    <property type="term" value="P:DNA recombination"/>
    <property type="evidence" value="ECO:0007669"/>
    <property type="project" value="UniProtKB-KW"/>
</dbReference>
<dbReference type="PANTHER" id="PTHR30349:SF90">
    <property type="entry name" value="TYROSINE RECOMBINASE XERD"/>
    <property type="match status" value="1"/>
</dbReference>
<dbReference type="STRING" id="76947.GCA_002080435_01674"/>
<evidence type="ECO:0000259" key="4">
    <source>
        <dbReference type="PROSITE" id="PS51898"/>
    </source>
</evidence>
<reference evidence="5" key="1">
    <citation type="submission" date="2014-08" db="EMBL/GenBank/DDBJ databases">
        <title>Draft genome sequences of Sphingobium herbicidovorans.</title>
        <authorList>
            <person name="Gan H.M."/>
            <person name="Gan H.Y."/>
            <person name="Savka M.A."/>
        </authorList>
    </citation>
    <scope>NUCLEOTIDE SEQUENCE [LARGE SCALE GENOMIC DNA]</scope>
    <source>
        <strain evidence="5">NBRC 16415</strain>
    </source>
</reference>
<dbReference type="Gene3D" id="1.10.150.130">
    <property type="match status" value="1"/>
</dbReference>
<dbReference type="PATRIC" id="fig|1219045.3.peg.2322"/>
<proteinExistence type="predicted"/>
<dbReference type="SUPFAM" id="SSF56349">
    <property type="entry name" value="DNA breaking-rejoining enzymes"/>
    <property type="match status" value="1"/>
</dbReference>
<dbReference type="InterPro" id="IPR050090">
    <property type="entry name" value="Tyrosine_recombinase_XerCD"/>
</dbReference>
<dbReference type="EMBL" id="JFZA02000019">
    <property type="protein sequence ID" value="KFG89925.1"/>
    <property type="molecule type" value="Genomic_DNA"/>
</dbReference>
<keyword evidence="2" id="KW-0238">DNA-binding</keyword>
<dbReference type="Gene3D" id="1.10.443.10">
    <property type="entry name" value="Intergrase catalytic core"/>
    <property type="match status" value="1"/>
</dbReference>
<evidence type="ECO:0000313" key="5">
    <source>
        <dbReference type="EMBL" id="KFG89925.1"/>
    </source>
</evidence>
<dbReference type="GO" id="GO:0003677">
    <property type="term" value="F:DNA binding"/>
    <property type="evidence" value="ECO:0007669"/>
    <property type="project" value="UniProtKB-KW"/>
</dbReference>
<evidence type="ECO:0000256" key="2">
    <source>
        <dbReference type="ARBA" id="ARBA00023125"/>
    </source>
</evidence>
<dbReference type="PROSITE" id="PS51898">
    <property type="entry name" value="TYR_RECOMBINASE"/>
    <property type="match status" value="1"/>
</dbReference>
<dbReference type="Pfam" id="PF00589">
    <property type="entry name" value="Phage_integrase"/>
    <property type="match status" value="1"/>
</dbReference>
<evidence type="ECO:0000256" key="1">
    <source>
        <dbReference type="ARBA" id="ARBA00022908"/>
    </source>
</evidence>
<keyword evidence="1" id="KW-0229">DNA integration</keyword>
<dbReference type="eggNOG" id="COG4974">
    <property type="taxonomic scope" value="Bacteria"/>
</dbReference>
<dbReference type="Proteomes" id="UP000024284">
    <property type="component" value="Unassembled WGS sequence"/>
</dbReference>
<gene>
    <name evidence="5" type="ORF">BV98_002287</name>
</gene>
<dbReference type="RefSeq" id="WP_037466138.1">
    <property type="nucleotide sequence ID" value="NZ_BCZD01000062.1"/>
</dbReference>
<sequence length="410" mass="46535">MLSPDEELIARLAEDLARQKYSPVAAANYCSYARGFLQYLARRKLDVAAVKPPQIEQYLHHAIRCFRKRHDRAPASRWHAIPRSGIHALLRLAQGKWPPEPEVIGPEATVRHAICCEYDRWLHEDRGLARASIYALMWEARHFLAWQLDHGGTASVMELSVRDIDLYMDMRAPGLSRRSLKDVAERLRSLLRYMHRMGYVAADLTGHVVGPVLYAYEGVPSTLGRDQIAAVLEITRRDTSPKGLRDYAILQLLATYGLRSGEIRNLLLEDVNWRAESLRIRHTKTGACSYLPLMAPVGEALLDYLRHGRPETDRREIFIRSRAPYRPLQDLHSEVRRRLWAAGIKPPGKCGPHIFRHARAVELLRASVPQKVIGDLLGHRSSESTIPYLKLATEDLRAIALDVPGSEVLA</sequence>
<protein>
    <submittedName>
        <fullName evidence="5">Integrase</fullName>
    </submittedName>
</protein>
<dbReference type="PANTHER" id="PTHR30349">
    <property type="entry name" value="PHAGE INTEGRASE-RELATED"/>
    <property type="match status" value="1"/>
</dbReference>
<feature type="domain" description="Tyr recombinase" evidence="4">
    <location>
        <begin position="218"/>
        <end position="401"/>
    </location>
</feature>
<dbReference type="InterPro" id="IPR010998">
    <property type="entry name" value="Integrase_recombinase_N"/>
</dbReference>
<name>A0A086P957_SPHHM</name>
<keyword evidence="3" id="KW-0233">DNA recombination</keyword>
<dbReference type="AlphaFoldDB" id="A0A086P957"/>
<dbReference type="InterPro" id="IPR002104">
    <property type="entry name" value="Integrase_catalytic"/>
</dbReference>
<dbReference type="CDD" id="cd01188">
    <property type="entry name" value="INT_RitA_C_like"/>
    <property type="match status" value="1"/>
</dbReference>
<dbReference type="InterPro" id="IPR011010">
    <property type="entry name" value="DNA_brk_join_enz"/>
</dbReference>
<dbReference type="GO" id="GO:0015074">
    <property type="term" value="P:DNA integration"/>
    <property type="evidence" value="ECO:0007669"/>
    <property type="project" value="UniProtKB-KW"/>
</dbReference>
<evidence type="ECO:0000313" key="6">
    <source>
        <dbReference type="Proteomes" id="UP000024284"/>
    </source>
</evidence>
<comment type="caution">
    <text evidence="5">The sequence shown here is derived from an EMBL/GenBank/DDBJ whole genome shotgun (WGS) entry which is preliminary data.</text>
</comment>
<accession>A0A086P957</accession>
<dbReference type="InterPro" id="IPR013762">
    <property type="entry name" value="Integrase-like_cat_sf"/>
</dbReference>